<feature type="compositionally biased region" description="Acidic residues" evidence="1">
    <location>
        <begin position="101"/>
        <end position="114"/>
    </location>
</feature>
<reference evidence="3 4" key="1">
    <citation type="submission" date="2020-12" db="EMBL/GenBank/DDBJ databases">
        <title>Concerted genomic and epigenomic changes stabilize Arabidopsis allopolyploids.</title>
        <authorList>
            <person name="Chen Z."/>
        </authorList>
    </citation>
    <scope>NUCLEOTIDE SEQUENCE [LARGE SCALE GENOMIC DNA]</scope>
    <source>
        <strain evidence="3">As9502</strain>
        <tissue evidence="3">Leaf</tissue>
    </source>
</reference>
<gene>
    <name evidence="3" type="ORF">ISN44_As03g012400</name>
</gene>
<keyword evidence="4" id="KW-1185">Reference proteome</keyword>
<feature type="region of interest" description="Disordered" evidence="1">
    <location>
        <begin position="94"/>
        <end position="116"/>
    </location>
</feature>
<keyword evidence="2" id="KW-1133">Transmembrane helix</keyword>
<feature type="transmembrane region" description="Helical" evidence="2">
    <location>
        <begin position="182"/>
        <end position="203"/>
    </location>
</feature>
<accession>A0A8T2FHN5</accession>
<sequence>MGDSKRQKTETETKMEMEKVEKIDKVEKKEASGSVNFAELRDDLFREAAKLVSEDPSTKIAIFVTPPPSSSESDVSMFSFGFPSVNGVVNTFLENNPAPVDDAEEEDEDEEDAEVEHPRFWWEDTKQFESMNPEQLNAACQRMLRLKERLNLELDAMLKAELLEIKRILTTTKLLTPKPKGALMHFHVLSFSLIVLISISMILPQMSQDWLI</sequence>
<keyword evidence="2" id="KW-0472">Membrane</keyword>
<comment type="caution">
    <text evidence="3">The sequence shown here is derived from an EMBL/GenBank/DDBJ whole genome shotgun (WGS) entry which is preliminary data.</text>
</comment>
<protein>
    <submittedName>
        <fullName evidence="3">Uncharacterized protein</fullName>
    </submittedName>
</protein>
<organism evidence="3 4">
    <name type="scientific">Arabidopsis suecica</name>
    <name type="common">Swedish thale-cress</name>
    <name type="synonym">Cardaminopsis suecica</name>
    <dbReference type="NCBI Taxonomy" id="45249"/>
    <lineage>
        <taxon>Eukaryota</taxon>
        <taxon>Viridiplantae</taxon>
        <taxon>Streptophyta</taxon>
        <taxon>Embryophyta</taxon>
        <taxon>Tracheophyta</taxon>
        <taxon>Spermatophyta</taxon>
        <taxon>Magnoliopsida</taxon>
        <taxon>eudicotyledons</taxon>
        <taxon>Gunneridae</taxon>
        <taxon>Pentapetalae</taxon>
        <taxon>rosids</taxon>
        <taxon>malvids</taxon>
        <taxon>Brassicales</taxon>
        <taxon>Brassicaceae</taxon>
        <taxon>Camelineae</taxon>
        <taxon>Arabidopsis</taxon>
    </lineage>
</organism>
<proteinExistence type="predicted"/>
<keyword evidence="2" id="KW-0812">Transmembrane</keyword>
<evidence type="ECO:0000313" key="3">
    <source>
        <dbReference type="EMBL" id="KAG7630971.1"/>
    </source>
</evidence>
<name>A0A8T2FHN5_ARASU</name>
<evidence type="ECO:0000256" key="2">
    <source>
        <dbReference type="SAM" id="Phobius"/>
    </source>
</evidence>
<dbReference type="OrthoDB" id="1101978at2759"/>
<evidence type="ECO:0000256" key="1">
    <source>
        <dbReference type="SAM" id="MobiDB-lite"/>
    </source>
</evidence>
<dbReference type="Proteomes" id="UP000694251">
    <property type="component" value="Chromosome 3"/>
</dbReference>
<evidence type="ECO:0000313" key="4">
    <source>
        <dbReference type="Proteomes" id="UP000694251"/>
    </source>
</evidence>
<dbReference type="AlphaFoldDB" id="A0A8T2FHN5"/>
<dbReference type="EMBL" id="JAEFBJ010000003">
    <property type="protein sequence ID" value="KAG7630971.1"/>
    <property type="molecule type" value="Genomic_DNA"/>
</dbReference>